<organism evidence="1 2">
    <name type="scientific">Aeromonas veronii</name>
    <dbReference type="NCBI Taxonomy" id="654"/>
    <lineage>
        <taxon>Bacteria</taxon>
        <taxon>Pseudomonadati</taxon>
        <taxon>Pseudomonadota</taxon>
        <taxon>Gammaproteobacteria</taxon>
        <taxon>Aeromonadales</taxon>
        <taxon>Aeromonadaceae</taxon>
        <taxon>Aeromonas</taxon>
    </lineage>
</organism>
<gene>
    <name evidence="1" type="ORF">CF123_18130</name>
</gene>
<proteinExistence type="predicted"/>
<name>A0AAX2UP72_AERVE</name>
<dbReference type="Proteomes" id="UP000796104">
    <property type="component" value="Unassembled WGS sequence"/>
</dbReference>
<reference evidence="1" key="2">
    <citation type="journal article" date="2019" name="PLoS ONE">
        <title>Identification and characterization of putative Aeromonas spp. T3SS effectors.</title>
        <authorList>
            <person name="Rangel L.T."/>
            <person name="Marden J."/>
            <person name="Colston S."/>
            <person name="Setubal J.C."/>
            <person name="Graf J."/>
            <person name="Gogarten J.P."/>
        </authorList>
    </citation>
    <scope>NUCLEOTIDE SEQUENCE</scope>
    <source>
        <strain evidence="1">BAQ071013-135</strain>
    </source>
</reference>
<dbReference type="RefSeq" id="WP_139495237.1">
    <property type="nucleotide sequence ID" value="NZ_CAWORL010000018.1"/>
</dbReference>
<evidence type="ECO:0000313" key="2">
    <source>
        <dbReference type="Proteomes" id="UP000796104"/>
    </source>
</evidence>
<protein>
    <submittedName>
        <fullName evidence="1">Uncharacterized protein</fullName>
    </submittedName>
</protein>
<dbReference type="AlphaFoldDB" id="A0AAX2UP72"/>
<evidence type="ECO:0000313" key="1">
    <source>
        <dbReference type="EMBL" id="TND52035.1"/>
    </source>
</evidence>
<accession>A0AAX2UP72</accession>
<sequence>MAVYERDVTALTRTQALIWLKKNDPEYDWLGQGLSREELVAVIRDNLHTFGEENQAPGLRAVER</sequence>
<reference evidence="1" key="1">
    <citation type="submission" date="2017-10" db="EMBL/GenBank/DDBJ databases">
        <authorList>
            <person name="Colston S.M."/>
            <person name="Graf J."/>
        </authorList>
    </citation>
    <scope>NUCLEOTIDE SEQUENCE</scope>
    <source>
        <strain evidence="1">BAQ071013-135</strain>
    </source>
</reference>
<comment type="caution">
    <text evidence="1">The sequence shown here is derived from an EMBL/GenBank/DDBJ whole genome shotgun (WGS) entry which is preliminary data.</text>
</comment>
<dbReference type="EMBL" id="PDXJ01000025">
    <property type="protein sequence ID" value="TND52035.1"/>
    <property type="molecule type" value="Genomic_DNA"/>
</dbReference>